<accession>A0A4Y3N7Z2</accession>
<dbReference type="EMBL" id="BJMD01000001">
    <property type="protein sequence ID" value="GEB17353.1"/>
    <property type="molecule type" value="Genomic_DNA"/>
</dbReference>
<proteinExistence type="predicted"/>
<evidence type="ECO:0000313" key="2">
    <source>
        <dbReference type="Proteomes" id="UP000317715"/>
    </source>
</evidence>
<name>A0A4Y3N7Z2_PAEAU</name>
<gene>
    <name evidence="1" type="ORF">AAU01_01080</name>
</gene>
<organism evidence="1 2">
    <name type="scientific">Paenarthrobacter aurescens</name>
    <name type="common">Arthrobacter aurescens</name>
    <dbReference type="NCBI Taxonomy" id="43663"/>
    <lineage>
        <taxon>Bacteria</taxon>
        <taxon>Bacillati</taxon>
        <taxon>Actinomycetota</taxon>
        <taxon>Actinomycetes</taxon>
        <taxon>Micrococcales</taxon>
        <taxon>Micrococcaceae</taxon>
        <taxon>Paenarthrobacter</taxon>
    </lineage>
</organism>
<dbReference type="AlphaFoldDB" id="A0A4Y3N7Z2"/>
<keyword evidence="2" id="KW-1185">Reference proteome</keyword>
<comment type="caution">
    <text evidence="1">The sequence shown here is derived from an EMBL/GenBank/DDBJ whole genome shotgun (WGS) entry which is preliminary data.</text>
</comment>
<reference evidence="1 2" key="1">
    <citation type="submission" date="2019-06" db="EMBL/GenBank/DDBJ databases">
        <title>Whole genome shotgun sequence of Paenarthrobacter aurescens NBRC 12136.</title>
        <authorList>
            <person name="Hosoyama A."/>
            <person name="Uohara A."/>
            <person name="Ohji S."/>
            <person name="Ichikawa N."/>
        </authorList>
    </citation>
    <scope>NUCLEOTIDE SEQUENCE [LARGE SCALE GENOMIC DNA]</scope>
    <source>
        <strain evidence="1 2">NBRC 12136</strain>
    </source>
</reference>
<dbReference type="Proteomes" id="UP000317715">
    <property type="component" value="Unassembled WGS sequence"/>
</dbReference>
<evidence type="ECO:0000313" key="1">
    <source>
        <dbReference type="EMBL" id="GEB17353.1"/>
    </source>
</evidence>
<protein>
    <submittedName>
        <fullName evidence="1">Uncharacterized protein</fullName>
    </submittedName>
</protein>
<sequence>MGKPDLMRDAAAALFTIKGTSTTEGIMKKLTTVLIAAGLIASASACSAQQQLTTAETCDRVGVAASSIPQNASKTATNRVANAIRPIEVVASDEMKPVVTAILEYMDEQSKETPDEAKLGELGQAYQEAGTKYGELCRG</sequence>